<feature type="region of interest" description="Disordered" evidence="1">
    <location>
        <begin position="1"/>
        <end position="20"/>
    </location>
</feature>
<sequence>MKRKLDESLPTNWPTKKHNEAGQPAINNLYAHSALRDYQLLGKTEPPFGLIKVIHNDSLISRHTESLESIKTKHYEFLSQAGSKTHSNNFDVQQPGIYKEALERTVTEHNNPLSPADCKTDSDRHQYLTRYRKAQNEKWKEIRANATKQPEQIKTIEQTPNTDSGTSEIHTAQINNTFSDPASLIPYLPKEAVANLQNPTSSPDRPYEVLDMNSFFKPYEEEFFQQELKKPVNLEEIEDLFSEPPFL</sequence>
<reference evidence="2 3" key="1">
    <citation type="submission" date="2014-06" db="EMBL/GenBank/DDBJ databases">
        <authorList>
            <person name="Urmite Genomes Urmite Genomes"/>
        </authorList>
    </citation>
    <scope>NUCLEOTIDE SEQUENCE [LARGE SCALE GENOMIC DNA]</scope>
</reference>
<organism evidence="2 3">
    <name type="scientific">Legionella massiliensis</name>
    <dbReference type="NCBI Taxonomy" id="1034943"/>
    <lineage>
        <taxon>Bacteria</taxon>
        <taxon>Pseudomonadati</taxon>
        <taxon>Pseudomonadota</taxon>
        <taxon>Gammaproteobacteria</taxon>
        <taxon>Legionellales</taxon>
        <taxon>Legionellaceae</taxon>
        <taxon>Legionella</taxon>
    </lineage>
</organism>
<evidence type="ECO:0000256" key="1">
    <source>
        <dbReference type="SAM" id="MobiDB-lite"/>
    </source>
</evidence>
<name>A0A078L257_9GAMM</name>
<keyword evidence="3" id="KW-1185">Reference proteome</keyword>
<gene>
    <name evidence="2" type="ORF">BN59_02461</name>
</gene>
<evidence type="ECO:0000313" key="2">
    <source>
        <dbReference type="EMBL" id="CDZ78154.1"/>
    </source>
</evidence>
<dbReference type="RefSeq" id="WP_043874693.1">
    <property type="nucleotide sequence ID" value="NZ_CCVW01000003.1"/>
</dbReference>
<protein>
    <submittedName>
        <fullName evidence="2">Uncharacterized protein</fullName>
    </submittedName>
</protein>
<accession>A0A078L257</accession>
<dbReference type="AlphaFoldDB" id="A0A078L257"/>
<dbReference type="EMBL" id="CCSB01000003">
    <property type="protein sequence ID" value="CDZ78154.1"/>
    <property type="molecule type" value="Genomic_DNA"/>
</dbReference>
<dbReference type="Proteomes" id="UP000044071">
    <property type="component" value="Unassembled WGS sequence"/>
</dbReference>
<proteinExistence type="predicted"/>
<evidence type="ECO:0000313" key="3">
    <source>
        <dbReference type="Proteomes" id="UP000044071"/>
    </source>
</evidence>